<evidence type="ECO:0000256" key="1">
    <source>
        <dbReference type="PROSITE-ProRule" id="PRU00169"/>
    </source>
</evidence>
<name>A0A0R3QG06_9BILA</name>
<keyword evidence="4" id="KW-1185">Reference proteome</keyword>
<evidence type="ECO:0000313" key="5">
    <source>
        <dbReference type="WBParaSite" id="BTMF_0000530501-mRNA-1"/>
    </source>
</evidence>
<dbReference type="AlphaFoldDB" id="A0A0R3QG06"/>
<organism evidence="5">
    <name type="scientific">Brugia timori</name>
    <dbReference type="NCBI Taxonomy" id="42155"/>
    <lineage>
        <taxon>Eukaryota</taxon>
        <taxon>Metazoa</taxon>
        <taxon>Ecdysozoa</taxon>
        <taxon>Nematoda</taxon>
        <taxon>Chromadorea</taxon>
        <taxon>Rhabditida</taxon>
        <taxon>Spirurina</taxon>
        <taxon>Spiruromorpha</taxon>
        <taxon>Filarioidea</taxon>
        <taxon>Onchocercidae</taxon>
        <taxon>Brugia</taxon>
    </lineage>
</organism>
<dbReference type="PROSITE" id="PS50110">
    <property type="entry name" value="RESPONSE_REGULATORY"/>
    <property type="match status" value="1"/>
</dbReference>
<dbReference type="Proteomes" id="UP000280834">
    <property type="component" value="Unassembled WGS sequence"/>
</dbReference>
<dbReference type="PANTHER" id="PTHR45526:SF1">
    <property type="entry name" value="TRANSCRIPTIONAL REGULATORY PROTEIN DCUR-RELATED"/>
    <property type="match status" value="1"/>
</dbReference>
<dbReference type="InterPro" id="IPR011006">
    <property type="entry name" value="CheY-like_superfamily"/>
</dbReference>
<dbReference type="Gene3D" id="3.40.50.2300">
    <property type="match status" value="1"/>
</dbReference>
<accession>A0A0R3QG06</accession>
<evidence type="ECO:0000313" key="4">
    <source>
        <dbReference type="Proteomes" id="UP000280834"/>
    </source>
</evidence>
<dbReference type="WBParaSite" id="BTMF_0000530501-mRNA-1">
    <property type="protein sequence ID" value="BTMF_0000530501-mRNA-1"/>
    <property type="gene ID" value="BTMF_0000530501"/>
</dbReference>
<dbReference type="GO" id="GO:0000156">
    <property type="term" value="F:phosphorelay response regulator activity"/>
    <property type="evidence" value="ECO:0007669"/>
    <property type="project" value="TreeGrafter"/>
</dbReference>
<gene>
    <name evidence="3" type="ORF">BTMF_LOCUS4591</name>
</gene>
<evidence type="ECO:0000259" key="2">
    <source>
        <dbReference type="PROSITE" id="PS50110"/>
    </source>
</evidence>
<proteinExistence type="predicted"/>
<dbReference type="SMART" id="SM00448">
    <property type="entry name" value="REC"/>
    <property type="match status" value="1"/>
</dbReference>
<reference evidence="5" key="1">
    <citation type="submission" date="2017-02" db="UniProtKB">
        <authorList>
            <consortium name="WormBaseParasite"/>
        </authorList>
    </citation>
    <scope>IDENTIFICATION</scope>
</reference>
<protein>
    <submittedName>
        <fullName evidence="5">Response regulatory domain-containing protein</fullName>
    </submittedName>
</protein>
<dbReference type="PANTHER" id="PTHR45526">
    <property type="entry name" value="TRANSCRIPTIONAL REGULATORY PROTEIN DPIA"/>
    <property type="match status" value="1"/>
</dbReference>
<dbReference type="InterPro" id="IPR051271">
    <property type="entry name" value="2C-system_Tx_regulators"/>
</dbReference>
<dbReference type="InterPro" id="IPR001789">
    <property type="entry name" value="Sig_transdc_resp-reg_receiver"/>
</dbReference>
<sequence>MLGVSVKKVTHLMLRSDKRDIDHPQPSCRTGRFKVEILLEKTDASVMARNSKFQSVLIVHDDLQVTERLRSVVSVLEPRARVLVARSCAQSREILVRSSCSLALVGMDLPEDGGVSTILHLREAHPHMERIAVSALPDTQRVRAAVSAGVAGYLLTDALDTELVFLLRSLERGGAA</sequence>
<comment type="caution">
    <text evidence="1">Lacks conserved residue(s) required for the propagation of feature annotation.</text>
</comment>
<reference evidence="3 4" key="2">
    <citation type="submission" date="2018-11" db="EMBL/GenBank/DDBJ databases">
        <authorList>
            <consortium name="Pathogen Informatics"/>
        </authorList>
    </citation>
    <scope>NUCLEOTIDE SEQUENCE [LARGE SCALE GENOMIC DNA]</scope>
</reference>
<dbReference type="SUPFAM" id="SSF52172">
    <property type="entry name" value="CheY-like"/>
    <property type="match status" value="1"/>
</dbReference>
<dbReference type="Pfam" id="PF00072">
    <property type="entry name" value="Response_reg"/>
    <property type="match status" value="1"/>
</dbReference>
<dbReference type="EMBL" id="UZAG01004597">
    <property type="protein sequence ID" value="VDO17036.1"/>
    <property type="molecule type" value="Genomic_DNA"/>
</dbReference>
<feature type="domain" description="Response regulatory" evidence="2">
    <location>
        <begin position="55"/>
        <end position="171"/>
    </location>
</feature>
<evidence type="ECO:0000313" key="3">
    <source>
        <dbReference type="EMBL" id="VDO17036.1"/>
    </source>
</evidence>